<dbReference type="AlphaFoldDB" id="A7HVL3"/>
<feature type="signal peptide" evidence="1">
    <location>
        <begin position="1"/>
        <end position="23"/>
    </location>
</feature>
<proteinExistence type="predicted"/>
<reference evidence="2 3" key="1">
    <citation type="journal article" date="2011" name="Stand. Genomic Sci.">
        <title>Complete genome sequence of Parvibaculum lavamentivorans type strain (DS-1(T)).</title>
        <authorList>
            <person name="Schleheck D."/>
            <person name="Weiss M."/>
            <person name="Pitluck S."/>
            <person name="Bruce D."/>
            <person name="Land M.L."/>
            <person name="Han S."/>
            <person name="Saunders E."/>
            <person name="Tapia R."/>
            <person name="Detter C."/>
            <person name="Brettin T."/>
            <person name="Han J."/>
            <person name="Woyke T."/>
            <person name="Goodwin L."/>
            <person name="Pennacchio L."/>
            <person name="Nolan M."/>
            <person name="Cook A.M."/>
            <person name="Kjelleberg S."/>
            <person name="Thomas T."/>
        </authorList>
    </citation>
    <scope>NUCLEOTIDE SEQUENCE [LARGE SCALE GENOMIC DNA]</scope>
    <source>
        <strain evidence="3">DS-1 / DSM 13023 / NCIMB 13966</strain>
    </source>
</reference>
<evidence type="ECO:0000313" key="3">
    <source>
        <dbReference type="Proteomes" id="UP000006377"/>
    </source>
</evidence>
<dbReference type="RefSeq" id="WP_012111253.1">
    <property type="nucleotide sequence ID" value="NC_009719.1"/>
</dbReference>
<keyword evidence="3" id="KW-1185">Reference proteome</keyword>
<evidence type="ECO:0000313" key="2">
    <source>
        <dbReference type="EMBL" id="ABS63946.1"/>
    </source>
</evidence>
<organism evidence="2 3">
    <name type="scientific">Parvibaculum lavamentivorans (strain DS-1 / DSM 13023 / NCIMB 13966)</name>
    <dbReference type="NCBI Taxonomy" id="402881"/>
    <lineage>
        <taxon>Bacteria</taxon>
        <taxon>Pseudomonadati</taxon>
        <taxon>Pseudomonadota</taxon>
        <taxon>Alphaproteobacteria</taxon>
        <taxon>Hyphomicrobiales</taxon>
        <taxon>Parvibaculaceae</taxon>
        <taxon>Parvibaculum</taxon>
    </lineage>
</organism>
<evidence type="ECO:0008006" key="4">
    <source>
        <dbReference type="Google" id="ProtNLM"/>
    </source>
</evidence>
<dbReference type="KEGG" id="pla:Plav_2332"/>
<accession>A7HVL3</accession>
<evidence type="ECO:0000256" key="1">
    <source>
        <dbReference type="SAM" id="SignalP"/>
    </source>
</evidence>
<feature type="chain" id="PRO_5002707472" description="Lipoprotein" evidence="1">
    <location>
        <begin position="24"/>
        <end position="205"/>
    </location>
</feature>
<dbReference type="Proteomes" id="UP000006377">
    <property type="component" value="Chromosome"/>
</dbReference>
<protein>
    <recommendedName>
        <fullName evidence="4">Lipoprotein</fullName>
    </recommendedName>
</protein>
<dbReference type="HOGENOM" id="CLU_1336441_0_0_5"/>
<sequence>MRCAVLAVLFTFSLSLHTLPAFAVEPLPAVSFRLSCFNDDRTDTEGETDAILALLAFAAAHNGEPVYLDASIEADAGSGFCSRDLAIRNPHGGREDSKPNRISFNGCMAGEETPCIETDMVQIDADGPPLAYRHSVVLPPEALLPKNLPYRMGNYGDWLNYRGPFIAHHYEGTGYAYATFHVPDAALAYVWERAAEMSKRTSTDE</sequence>
<keyword evidence="1" id="KW-0732">Signal</keyword>
<gene>
    <name evidence="2" type="ordered locus">Plav_2332</name>
</gene>
<name>A7HVL3_PARL1</name>
<dbReference type="EMBL" id="CP000774">
    <property type="protein sequence ID" value="ABS63946.1"/>
    <property type="molecule type" value="Genomic_DNA"/>
</dbReference>